<organism evidence="1 2">
    <name type="scientific">Carpediemonas membranifera</name>
    <dbReference type="NCBI Taxonomy" id="201153"/>
    <lineage>
        <taxon>Eukaryota</taxon>
        <taxon>Metamonada</taxon>
        <taxon>Carpediemonas-like organisms</taxon>
        <taxon>Carpediemonas</taxon>
    </lineage>
</organism>
<reference evidence="1" key="1">
    <citation type="submission" date="2021-05" db="EMBL/GenBank/DDBJ databases">
        <title>A free-living protist that lacks canonical eukaryotic 1 DNA replication and segregation systems.</title>
        <authorList>
            <person name="Salas-Leiva D.E."/>
            <person name="Tromer E.C."/>
            <person name="Curtis B.A."/>
            <person name="Jerlstrom-Hultqvist J."/>
            <person name="Kolisko M."/>
            <person name="Yi Z."/>
            <person name="Salas-Leiva J.S."/>
            <person name="Gallot-Lavallee L."/>
            <person name="Kops G.J.P.L."/>
            <person name="Archibald J.M."/>
            <person name="Simpson A.G.B."/>
            <person name="Roger A.J."/>
        </authorList>
    </citation>
    <scope>NUCLEOTIDE SEQUENCE</scope>
    <source>
        <strain evidence="1">BICM</strain>
    </source>
</reference>
<accession>A0A8J6BVF0</accession>
<dbReference type="EMBL" id="JAHDYR010000056">
    <property type="protein sequence ID" value="KAG9391341.1"/>
    <property type="molecule type" value="Genomic_DNA"/>
</dbReference>
<proteinExistence type="predicted"/>
<name>A0A8J6BVF0_9EUKA</name>
<dbReference type="AlphaFoldDB" id="A0A8J6BVF0"/>
<evidence type="ECO:0000313" key="1">
    <source>
        <dbReference type="EMBL" id="KAG9391341.1"/>
    </source>
</evidence>
<dbReference type="Proteomes" id="UP000717585">
    <property type="component" value="Unassembled WGS sequence"/>
</dbReference>
<sequence length="224" mass="25151">MAKKPDPDHFVQGMVKAGFDAAQIEEFASVGRETIEYHQKAAKDMPRRQKKRLSLSRRNMKALKDAFREGRHHYVNDYGASIRSLGSSLQTARTEELDESMASLSTVTPDQQSSHSVSETVHHDSTLSFTESVAESRISPEDQLKFSGFSWVGNVDNVPSASTVSLDAEDSVFVRLDFGLRLADSRDEQIEYPSDGDDAHVGIVRRLLAILKRRVVYLLYIITF</sequence>
<gene>
    <name evidence="1" type="ORF">J8273_7582</name>
</gene>
<protein>
    <submittedName>
        <fullName evidence="1">Uncharacterized protein</fullName>
    </submittedName>
</protein>
<keyword evidence="2" id="KW-1185">Reference proteome</keyword>
<evidence type="ECO:0000313" key="2">
    <source>
        <dbReference type="Proteomes" id="UP000717585"/>
    </source>
</evidence>
<comment type="caution">
    <text evidence="1">The sequence shown here is derived from an EMBL/GenBank/DDBJ whole genome shotgun (WGS) entry which is preliminary data.</text>
</comment>